<dbReference type="SMART" id="SM00408">
    <property type="entry name" value="IGc2"/>
    <property type="match status" value="19"/>
</dbReference>
<organism evidence="9 10">
    <name type="scientific">Oryzias melastigma</name>
    <name type="common">Marine medaka</name>
    <dbReference type="NCBI Taxonomy" id="30732"/>
    <lineage>
        <taxon>Eukaryota</taxon>
        <taxon>Metazoa</taxon>
        <taxon>Chordata</taxon>
        <taxon>Craniata</taxon>
        <taxon>Vertebrata</taxon>
        <taxon>Euteleostomi</taxon>
        <taxon>Actinopterygii</taxon>
        <taxon>Neopterygii</taxon>
        <taxon>Teleostei</taxon>
        <taxon>Neoteleostei</taxon>
        <taxon>Acanthomorphata</taxon>
        <taxon>Ovalentaria</taxon>
        <taxon>Atherinomorphae</taxon>
        <taxon>Beloniformes</taxon>
        <taxon>Adrianichthyidae</taxon>
        <taxon>Oryziinae</taxon>
        <taxon>Oryzias</taxon>
    </lineage>
</organism>
<feature type="domain" description="Ig-like" evidence="7">
    <location>
        <begin position="2479"/>
        <end position="2559"/>
    </location>
</feature>
<dbReference type="FunFam" id="2.60.40.10:FF:000032">
    <property type="entry name" value="palladin isoform X1"/>
    <property type="match status" value="2"/>
</dbReference>
<dbReference type="Proteomes" id="UP000646548">
    <property type="component" value="Unassembled WGS sequence"/>
</dbReference>
<feature type="domain" description="Fibronectin type-III" evidence="8">
    <location>
        <begin position="545"/>
        <end position="644"/>
    </location>
</feature>
<feature type="domain" description="Ig-like" evidence="7">
    <location>
        <begin position="917"/>
        <end position="1003"/>
    </location>
</feature>
<evidence type="ECO:0000313" key="10">
    <source>
        <dbReference type="Proteomes" id="UP000646548"/>
    </source>
</evidence>
<feature type="domain" description="Ig-like" evidence="7">
    <location>
        <begin position="825"/>
        <end position="910"/>
    </location>
</feature>
<dbReference type="FunFam" id="2.60.40.10:FF:001084">
    <property type="entry name" value="obscurin-like isoform X3"/>
    <property type="match status" value="1"/>
</dbReference>
<accession>A0A834FH75</accession>
<evidence type="ECO:0000313" key="9">
    <source>
        <dbReference type="EMBL" id="KAF6734093.1"/>
    </source>
</evidence>
<feature type="domain" description="Ig-like" evidence="7">
    <location>
        <begin position="1832"/>
        <end position="1916"/>
    </location>
</feature>
<dbReference type="SUPFAM" id="SSF48726">
    <property type="entry name" value="Immunoglobulin"/>
    <property type="match status" value="27"/>
</dbReference>
<comment type="caution">
    <text evidence="9">The sequence shown here is derived from an EMBL/GenBank/DDBJ whole genome shotgun (WGS) entry which is preliminary data.</text>
</comment>
<dbReference type="InterPro" id="IPR003006">
    <property type="entry name" value="Ig/MHC_CS"/>
</dbReference>
<feature type="domain" description="Ig-like" evidence="7">
    <location>
        <begin position="746"/>
        <end position="818"/>
    </location>
</feature>
<feature type="domain" description="Ig-like" evidence="7">
    <location>
        <begin position="2035"/>
        <end position="2116"/>
    </location>
</feature>
<dbReference type="CDD" id="cd00063">
    <property type="entry name" value="FN3"/>
    <property type="match status" value="1"/>
</dbReference>
<keyword evidence="3" id="KW-0597">Phosphoprotein</keyword>
<feature type="domain" description="Ig-like" evidence="7">
    <location>
        <begin position="2301"/>
        <end position="2385"/>
    </location>
</feature>
<dbReference type="PANTHER" id="PTHR35971">
    <property type="entry name" value="SI:DKEY-31G6.6"/>
    <property type="match status" value="1"/>
</dbReference>
<dbReference type="PROSITE" id="PS50853">
    <property type="entry name" value="FN3"/>
    <property type="match status" value="1"/>
</dbReference>
<keyword evidence="4" id="KW-0677">Repeat</keyword>
<dbReference type="GO" id="GO:0005737">
    <property type="term" value="C:cytoplasm"/>
    <property type="evidence" value="ECO:0007669"/>
    <property type="project" value="UniProtKB-SubCell"/>
</dbReference>
<dbReference type="SMART" id="SM00406">
    <property type="entry name" value="IGv"/>
    <property type="match status" value="8"/>
</dbReference>
<feature type="domain" description="Ig-like" evidence="7">
    <location>
        <begin position="1185"/>
        <end position="1325"/>
    </location>
</feature>
<dbReference type="FunFam" id="2.60.40.10:FF:000599">
    <property type="entry name" value="obscurin isoform X3"/>
    <property type="match status" value="1"/>
</dbReference>
<dbReference type="FunFam" id="2.60.40.10:FF:000421">
    <property type="entry name" value="LOW QUALITY PROTEIN: obscurin"/>
    <property type="match status" value="1"/>
</dbReference>
<dbReference type="FunFam" id="2.60.40.10:FF:000211">
    <property type="entry name" value="Obscurin-like protein 1"/>
    <property type="match status" value="1"/>
</dbReference>
<dbReference type="Pfam" id="PF00041">
    <property type="entry name" value="fn3"/>
    <property type="match status" value="1"/>
</dbReference>
<feature type="domain" description="Ig-like" evidence="7">
    <location>
        <begin position="1742"/>
        <end position="1826"/>
    </location>
</feature>
<sequence length="2559" mass="281851">MDQNFFGGAPRFLTRPKAFSVCVGKDATLSCTIVGSPTPVVSWEKDKLKLTSGGRFKTVEDGDVYRLTIYDLTLEDSGQYMCRAKNSVGEAYAAVTLKVALPAEMSQRVPVFMVKPSSTRVGLGGDVVFHCRVAAHPEANFEWEKDGRYLGETNRIKIVSDSDSSTLRIQSVRNLDGGTYTCRAQNAVGRSQAAATLAIDTQDARHTSVDKNTSLLSHLQKRKEEMKKDISIYRSEEKSSSVSSSSTTNMADVLTSLNLEHELRASALAKLPKGVFTRTCTVTEGKHAKLSCFVTGHPKPHIIWRKDGTNIGEGRRHVIYEDQAENFILKILYCKQSDNGLYTCNATNMAGQTYSAVLVTVKEPKVPFRRKLQDVEVQEKTSAKLMCEVPLVATQANWFMEETRLEQSYKYHMEEDGTVRRLTIHNVTTNDDGVYICEMKEGSRTVAELTVLGNITKKLPRRTVVPVSDTVIFCVELEHPCPDAYWTRNGEKLKQDSRISIASTLRQYTLTIRDCQADDSGEVAFVAGDCKTSTRFSVTAARKHPPDPPIDAAVQNKTDSSITFRWSPPDSDRPVPIKGYIMERRKVGASTWQRCNAGELIVTTEISISNFTEEASYQFRLSAVNDFGQSPYLEVPGSFYLEPTADLRTGLVNSSAVSGEEFSLSVELSAACSGFWSLNGRLLRSGADYLITRSKTTHTLVIRNVTTEMNGAEVKFVGGGSESSCILTVKAAPVRFTNKTDLPAEVTCSVQDAAELTAEVSDYEAEVVWMKDGREVKVGKKYEYVVVDRKRILVVHNVTEEDVGIYECVLGSEKLPIKLNLKDEPAKFLNKARGPMGLSSSLKGDLELSCEVSPASAVVVWRKDQVEITEDQRTIIFSKGTQRKLIIKGAKKNDEGHYSCETAADRVTFHVKIKDVPVKFQKKPVKDKYIVEAGENIVLSTELTAESGSVRWFRDEVELKEGAKYELRKDGLSRTLTVKCSETKDSGTYSCQTSGDKVEFKVQVEDAALKFVVPLKAASVESGGTLSLVCELNKASGDVVWKHDGKEIKPGGRNCIGTDGAKRALTVTSMTKEDEGEYSCECRSDKTSAKVTSKDEPVTFKKKLENLTVEEQSEVKLEVELSKASDEVRWMKNSVVLQPAGNIQIRLDGAKQALIFKKVSYDDRGIYSCETLDDKTQAKLTVEMKKIHVVKGLAETKAHETESATFEVELSQEDVEGSWTRDGTKLKTGANCRISVQGKKQSLTLSNLKKEDAGTVSFKAEGVHTSAKLVVTGELLDDVELKPGRNLSLNSSGQKRTLTISKCTPEDAGTYVCRTADDNTSAKLSVHARDIKIVKKLEDLEVTEKESATFVCEVSHEDVEGHWYKGSTKLKVSDNIKMRQEEQSISIVRELSPVEVTEPFAAVFEVEISMELVKPPAWTLNGVAIQEGPDVEMEKEGTMHRLTFKKTKAAMTGLVQFTAGKSKSSAQLTVKERPLEIAEPISNVNAKEKGSAMLTCKFSATPKEVKWFKGQELLTASDKYSMKQKAAMAQLAIQRLTEEDSGEYRCQSGPAETKGALTVEARDIKITKHLADIEVDEDGDAAFTCEINYADEEAQWLLNDKVLCTNEVNTITHEGKLHKLTLKNLAPNDGGTITFQVRKVKESVALKVKEKRAVFLKSLDDVTGEEKGMITLTCEASKPRVSPVWKKEGKVLKAGPKYELLHTGKSLGLIIKDVTREDAGEYSCDLGTEVSKSKVIVREIGIGITKWLKSAEVNEGETCSFECILSRESSDDFLWTINGKPAANDGRVKIANQGRKYMLTVKDVTPDDAGEVVFSIRDLSSKAKLTVEGKASSISKALQAVAAVQGEEAVFTCEVTQAGSSVKWAKDGKAMKTSQKYEISQQDKVRKLIVRNVMTKDGGEYSCEVVGGATTKAKLEIKEPVHKFVKALEDSQAEEKSSVTLKCETAQTPSTVIWLKGHTELKAGGRYVMSQKEGVITLTIKELEETDTDIYTCDVGTAKSMAKVTVKVLPATFTEKLKDQSKTEGEVVSLSSLPPNFVQKLKSEEAEEGAAVTFTSELSKAGVSVEWRKGAAVLKSGEKYQMRQKAAVHELIINNVVPEDSGEYSCVSGTQKTTANLKIKVKPVTFKQTLKSQEAEEGASMTLSCELSKPGLPVEWKKGTQVLKSGEKFQMKQKASVYELVIKEVIPEDSGEYSCECGDQKTTASINIKAQRLTFTQKLKSQEAEEGASMTLSCELSKPGLPVEWKKGTQVLKSGEKFQMKQKASVYELVIKEVMPEDSGEYSCECGDQKTTASIKINAAPVTFRKELENQVSAEGGEASLSCETSSSECKVTWRRDSTIITHGEKYTMQQRDTTHILTIHKLVKEDSGEYTCEAGDKKSTATLTVKEKVRIVRDLCDVTVSTGQDACFEVELSHVGVTNWEWWLGDNLLQNNDLNQMSSQGRVHRLVLKMVTTDESGDVAFVVGEEKSVACLLVEEKPKVLILENPQNTVALEGESATLACSISDPTGSVTWIRNNAAIQAGLKYELKRNGAFHQLHIHNLSPDDSGTYTCDTGDARC</sequence>
<dbReference type="InterPro" id="IPR013098">
    <property type="entry name" value="Ig_I-set"/>
</dbReference>
<dbReference type="InterPro" id="IPR003599">
    <property type="entry name" value="Ig_sub"/>
</dbReference>
<dbReference type="FunFam" id="2.60.40.10:FF:001652">
    <property type="entry name" value="Uncharacterized protein"/>
    <property type="match status" value="1"/>
</dbReference>
<dbReference type="SMART" id="SM00409">
    <property type="entry name" value="IG"/>
    <property type="match status" value="25"/>
</dbReference>
<feature type="domain" description="Ig-like" evidence="7">
    <location>
        <begin position="1474"/>
        <end position="1558"/>
    </location>
</feature>
<dbReference type="InterPro" id="IPR013783">
    <property type="entry name" value="Ig-like_fold"/>
</dbReference>
<dbReference type="FunFam" id="2.60.40.10:FF:000707">
    <property type="entry name" value="Obscurin, cytoskeletal calmodulin and titin-interacting RhoGEF"/>
    <property type="match status" value="1"/>
</dbReference>
<evidence type="ECO:0000256" key="4">
    <source>
        <dbReference type="ARBA" id="ARBA00022737"/>
    </source>
</evidence>
<feature type="domain" description="Ig-like" evidence="7">
    <location>
        <begin position="272"/>
        <end position="360"/>
    </location>
</feature>
<comment type="subcellular location">
    <subcellularLocation>
        <location evidence="1">Cytoplasm</location>
    </subcellularLocation>
</comment>
<keyword evidence="2" id="KW-0963">Cytoplasm</keyword>
<evidence type="ECO:0000256" key="5">
    <source>
        <dbReference type="ARBA" id="ARBA00023157"/>
    </source>
</evidence>
<dbReference type="CDD" id="cd00096">
    <property type="entry name" value="Ig"/>
    <property type="match status" value="7"/>
</dbReference>
<dbReference type="SUPFAM" id="SSF49265">
    <property type="entry name" value="Fibronectin type III"/>
    <property type="match status" value="1"/>
</dbReference>
<evidence type="ECO:0000256" key="3">
    <source>
        <dbReference type="ARBA" id="ARBA00022553"/>
    </source>
</evidence>
<dbReference type="SMART" id="SM00060">
    <property type="entry name" value="FN3"/>
    <property type="match status" value="1"/>
</dbReference>
<dbReference type="InterPro" id="IPR003598">
    <property type="entry name" value="Ig_sub2"/>
</dbReference>
<feature type="domain" description="Ig-like" evidence="7">
    <location>
        <begin position="2123"/>
        <end position="2207"/>
    </location>
</feature>
<keyword evidence="6" id="KW-0393">Immunoglobulin domain</keyword>
<dbReference type="Pfam" id="PF07679">
    <property type="entry name" value="I-set"/>
    <property type="match status" value="22"/>
</dbReference>
<keyword evidence="5" id="KW-1015">Disulfide bond</keyword>
<dbReference type="InterPro" id="IPR036116">
    <property type="entry name" value="FN3_sf"/>
</dbReference>
<evidence type="ECO:0000259" key="7">
    <source>
        <dbReference type="PROSITE" id="PS50835"/>
    </source>
</evidence>
<dbReference type="InterPro" id="IPR003961">
    <property type="entry name" value="FN3_dom"/>
</dbReference>
<feature type="domain" description="Ig-like" evidence="7">
    <location>
        <begin position="1920"/>
        <end position="2005"/>
    </location>
</feature>
<evidence type="ECO:0000256" key="1">
    <source>
        <dbReference type="ARBA" id="ARBA00004496"/>
    </source>
</evidence>
<dbReference type="Gene3D" id="2.60.40.10">
    <property type="entry name" value="Immunoglobulins"/>
    <property type="match status" value="28"/>
</dbReference>
<reference evidence="9" key="1">
    <citation type="journal article" name="BMC Genomics">
        <title>Long-read sequencing and de novo genome assembly of marine medaka (Oryzias melastigma).</title>
        <authorList>
            <person name="Liang P."/>
            <person name="Saqib H.S.A."/>
            <person name="Ni X."/>
            <person name="Shen Y."/>
        </authorList>
    </citation>
    <scope>NUCLEOTIDE SEQUENCE</scope>
    <source>
        <strain evidence="9">Bigg-433</strain>
    </source>
</reference>
<dbReference type="FunFam" id="2.60.40.10:FF:000228">
    <property type="entry name" value="obscurin isoform X4"/>
    <property type="match status" value="3"/>
</dbReference>
<evidence type="ECO:0000259" key="8">
    <source>
        <dbReference type="PROSITE" id="PS50853"/>
    </source>
</evidence>
<feature type="domain" description="Ig-like" evidence="7">
    <location>
        <begin position="10"/>
        <end position="100"/>
    </location>
</feature>
<feature type="domain" description="Ig-like" evidence="7">
    <location>
        <begin position="364"/>
        <end position="447"/>
    </location>
</feature>
<feature type="domain" description="Ig-like" evidence="7">
    <location>
        <begin position="1664"/>
        <end position="1737"/>
    </location>
</feature>
<evidence type="ECO:0000256" key="6">
    <source>
        <dbReference type="ARBA" id="ARBA00023319"/>
    </source>
</evidence>
<dbReference type="EMBL" id="WKFB01000144">
    <property type="protein sequence ID" value="KAF6734093.1"/>
    <property type="molecule type" value="Genomic_DNA"/>
</dbReference>
<dbReference type="InterPro" id="IPR052385">
    <property type="entry name" value="Obscurin/Obscurin-like_Reg"/>
</dbReference>
<dbReference type="PANTHER" id="PTHR35971:SF4">
    <property type="entry name" value="OBSCURIN"/>
    <property type="match status" value="1"/>
</dbReference>
<feature type="domain" description="Ig-like" evidence="7">
    <location>
        <begin position="1097"/>
        <end position="1181"/>
    </location>
</feature>
<name>A0A834FH75_ORYME</name>
<dbReference type="FunFam" id="2.60.40.10:FF:000214">
    <property type="entry name" value="titin isoform X1"/>
    <property type="match status" value="2"/>
</dbReference>
<dbReference type="InterPro" id="IPR013106">
    <property type="entry name" value="Ig_V-set"/>
</dbReference>
<dbReference type="InterPro" id="IPR007110">
    <property type="entry name" value="Ig-like_dom"/>
</dbReference>
<evidence type="ECO:0000256" key="2">
    <source>
        <dbReference type="ARBA" id="ARBA00022490"/>
    </source>
</evidence>
<dbReference type="PROSITE" id="PS00290">
    <property type="entry name" value="IG_MHC"/>
    <property type="match status" value="1"/>
</dbReference>
<feature type="domain" description="Ig-like" evidence="7">
    <location>
        <begin position="1009"/>
        <end position="1092"/>
    </location>
</feature>
<dbReference type="PROSITE" id="PS50835">
    <property type="entry name" value="IG_LIKE"/>
    <property type="match status" value="20"/>
</dbReference>
<protein>
    <submittedName>
        <fullName evidence="9">Obscurin</fullName>
    </submittedName>
</protein>
<proteinExistence type="predicted"/>
<dbReference type="InterPro" id="IPR036179">
    <property type="entry name" value="Ig-like_dom_sf"/>
</dbReference>
<feature type="domain" description="Ig-like" evidence="7">
    <location>
        <begin position="110"/>
        <end position="198"/>
    </location>
</feature>
<feature type="domain" description="Ig-like" evidence="7">
    <location>
        <begin position="2211"/>
        <end position="2296"/>
    </location>
</feature>
<gene>
    <name evidence="9" type="ORF">FQA47_000917</name>
</gene>
<dbReference type="FunFam" id="2.60.40.10:FF:000502">
    <property type="entry name" value="obscurin-like protein 1 isoform X2"/>
    <property type="match status" value="1"/>
</dbReference>